<name>A0ABY8X8U2_9BACL</name>
<evidence type="ECO:0000313" key="3">
    <source>
        <dbReference type="EMBL" id="WIV21119.1"/>
    </source>
</evidence>
<dbReference type="CDD" id="cd02883">
    <property type="entry name" value="NUDIX_Hydrolase"/>
    <property type="match status" value="1"/>
</dbReference>
<evidence type="ECO:0000259" key="2">
    <source>
        <dbReference type="PROSITE" id="PS51462"/>
    </source>
</evidence>
<gene>
    <name evidence="3" type="ORF">QPK24_10810</name>
</gene>
<feature type="domain" description="Nudix hydrolase" evidence="2">
    <location>
        <begin position="1"/>
        <end position="129"/>
    </location>
</feature>
<sequence length="145" mass="16886">MQGYNVLMVYSNDLHKVLMCRRLKEPYKGLSNFVGGKIESGESGMEAAYRELLEETGIPREAIVFHHLMDYKYYLQDCYVEVYVGQLKCDVEITGDENDLYWSGLDEDFFDMSLFAGEGNIGHMIEQVKMYEDKIFNVHTDKLHM</sequence>
<accession>A0ABY8X8U2</accession>
<evidence type="ECO:0000256" key="1">
    <source>
        <dbReference type="ARBA" id="ARBA00022801"/>
    </source>
</evidence>
<dbReference type="PANTHER" id="PTHR43222">
    <property type="entry name" value="NUDIX HYDROLASE 23"/>
    <property type="match status" value="1"/>
</dbReference>
<dbReference type="PROSITE" id="PS00893">
    <property type="entry name" value="NUDIX_BOX"/>
    <property type="match status" value="1"/>
</dbReference>
<evidence type="ECO:0000313" key="4">
    <source>
        <dbReference type="Proteomes" id="UP001236415"/>
    </source>
</evidence>
<dbReference type="InterPro" id="IPR020084">
    <property type="entry name" value="NUDIX_hydrolase_CS"/>
</dbReference>
<dbReference type="RefSeq" id="WP_285748588.1">
    <property type="nucleotide sequence ID" value="NZ_CP127162.1"/>
</dbReference>
<dbReference type="Pfam" id="PF00293">
    <property type="entry name" value="NUDIX"/>
    <property type="match status" value="1"/>
</dbReference>
<dbReference type="PANTHER" id="PTHR43222:SF2">
    <property type="entry name" value="NUDIX HYDROLASE 23, CHLOROPLASTIC"/>
    <property type="match status" value="1"/>
</dbReference>
<dbReference type="PROSITE" id="PS51462">
    <property type="entry name" value="NUDIX"/>
    <property type="match status" value="1"/>
</dbReference>
<keyword evidence="4" id="KW-1185">Reference proteome</keyword>
<dbReference type="Proteomes" id="UP001236415">
    <property type="component" value="Chromosome"/>
</dbReference>
<dbReference type="EMBL" id="CP127162">
    <property type="protein sequence ID" value="WIV21119.1"/>
    <property type="molecule type" value="Genomic_DNA"/>
</dbReference>
<dbReference type="InterPro" id="IPR000086">
    <property type="entry name" value="NUDIX_hydrolase_dom"/>
</dbReference>
<protein>
    <submittedName>
        <fullName evidence="3">NUDIX hydrolase</fullName>
        <ecNumber evidence="3">3.6.-.-</ecNumber>
    </submittedName>
</protein>
<dbReference type="GO" id="GO:0016787">
    <property type="term" value="F:hydrolase activity"/>
    <property type="evidence" value="ECO:0007669"/>
    <property type="project" value="UniProtKB-KW"/>
</dbReference>
<organism evidence="3 4">
    <name type="scientific">Paenibacillus polygoni</name>
    <dbReference type="NCBI Taxonomy" id="3050112"/>
    <lineage>
        <taxon>Bacteria</taxon>
        <taxon>Bacillati</taxon>
        <taxon>Bacillota</taxon>
        <taxon>Bacilli</taxon>
        <taxon>Bacillales</taxon>
        <taxon>Paenibacillaceae</taxon>
        <taxon>Paenibacillus</taxon>
    </lineage>
</organism>
<dbReference type="InterPro" id="IPR015797">
    <property type="entry name" value="NUDIX_hydrolase-like_dom_sf"/>
</dbReference>
<reference evidence="3 4" key="1">
    <citation type="submission" date="2023-06" db="EMBL/GenBank/DDBJ databases">
        <title>Paenibacillus polygonum sp. nov., an endophytic bacterium, isolated from Polygonum lapathifolium L. in Nanji Wetland National Nature Reserve, South of Poyang Lake, Jiangxi Province, China.</title>
        <authorList>
            <person name="Yu Z."/>
        </authorList>
    </citation>
    <scope>NUCLEOTIDE SEQUENCE [LARGE SCALE GENOMIC DNA]</scope>
    <source>
        <strain evidence="3 4">C31</strain>
    </source>
</reference>
<proteinExistence type="predicted"/>
<dbReference type="SUPFAM" id="SSF55811">
    <property type="entry name" value="Nudix"/>
    <property type="match status" value="1"/>
</dbReference>
<dbReference type="EC" id="3.6.-.-" evidence="3"/>
<keyword evidence="1 3" id="KW-0378">Hydrolase</keyword>
<dbReference type="Gene3D" id="3.90.79.10">
    <property type="entry name" value="Nucleoside Triphosphate Pyrophosphohydrolase"/>
    <property type="match status" value="1"/>
</dbReference>